<sequence length="352" mass="38375">MQNQKIYVLPSQAAINAFARGLIPDEYMNPSFVTSAEVEAFLAAAILLREPGLKVHSHHVNGNTALFDVSYDGGPVFPRSKRFDRAPEACAFDHGLALLAERDVVKIITSNDRANFERLSAIDANAQARRAKDVPTIVVYKTADQITRVVASQEVRVIVLDADGGVELEDAPRVLHIGDQDLYVSDLLVTGKVGEHQHGEQGIDAEFVEQVVQVVEGMPAGSNVSFNEPGQHAEPFPILKSVPVKHWAGYEKKSAPVTHQIDIDDQRLSKGQFDLVIGAMEGQLDNHLSVTAMVKSNPQNEAEQLPCVSVHFNEDTPAFAAFKVYDKILLQPAKGVVLTKVQGPAGPMYVVE</sequence>
<organism evidence="1 2">
    <name type="scientific">Pseudomonas putida</name>
    <name type="common">Arthrobacter siderocapsulatus</name>
    <dbReference type="NCBI Taxonomy" id="303"/>
    <lineage>
        <taxon>Bacteria</taxon>
        <taxon>Pseudomonadati</taxon>
        <taxon>Pseudomonadota</taxon>
        <taxon>Gammaproteobacteria</taxon>
        <taxon>Pseudomonadales</taxon>
        <taxon>Pseudomonadaceae</taxon>
        <taxon>Pseudomonas</taxon>
    </lineage>
</organism>
<gene>
    <name evidence="1" type="ORF">HX798_23075</name>
</gene>
<accession>A0A7Y8D555</accession>
<comment type="caution">
    <text evidence="1">The sequence shown here is derived from an EMBL/GenBank/DDBJ whole genome shotgun (WGS) entry which is preliminary data.</text>
</comment>
<dbReference type="AlphaFoldDB" id="A0A7Y8D555"/>
<proteinExistence type="predicted"/>
<dbReference type="RefSeq" id="WP_177011044.1">
    <property type="nucleotide sequence ID" value="NZ_JACARV010000080.1"/>
</dbReference>
<evidence type="ECO:0000313" key="2">
    <source>
        <dbReference type="Proteomes" id="UP000542695"/>
    </source>
</evidence>
<evidence type="ECO:0000313" key="1">
    <source>
        <dbReference type="EMBL" id="NWC83148.1"/>
    </source>
</evidence>
<name>A0A7Y8D555_PSEPU</name>
<dbReference type="EMBL" id="JACARV010000080">
    <property type="protein sequence ID" value="NWC83148.1"/>
    <property type="molecule type" value="Genomic_DNA"/>
</dbReference>
<reference evidence="1 2" key="1">
    <citation type="submission" date="2020-04" db="EMBL/GenBank/DDBJ databases">
        <title>Molecular characterization of pseudomonads from Agaricus bisporus reveal novel blotch 2 pathogens in Western Europe.</title>
        <authorList>
            <person name="Taparia T."/>
            <person name="Krijger M."/>
            <person name="Haynes E."/>
            <person name="Elpinstone J.G."/>
            <person name="Noble R."/>
            <person name="Van Der Wolf J."/>
        </authorList>
    </citation>
    <scope>NUCLEOTIDE SEQUENCE [LARGE SCALE GENOMIC DNA]</scope>
    <source>
        <strain evidence="1 2">P7765</strain>
    </source>
</reference>
<protein>
    <submittedName>
        <fullName evidence="1">Uncharacterized protein</fullName>
    </submittedName>
</protein>
<dbReference type="Proteomes" id="UP000542695">
    <property type="component" value="Unassembled WGS sequence"/>
</dbReference>